<dbReference type="EMBL" id="HG001953">
    <property type="protein sequence ID" value="CDF38687.1"/>
    <property type="molecule type" value="Genomic_DNA"/>
</dbReference>
<dbReference type="KEGG" id="ccp:CHC_T00001178001"/>
<sequence length="83" mass="9256">MILALYSDANKCGNSRTVLAKSPLRPFASWSFSSNQQQNGVEKACTRGVAGDLPARWLLFVAGAGCFFAHEERNLCHFVWRFC</sequence>
<accession>R7QJJ4</accession>
<dbReference type="GeneID" id="17326311"/>
<proteinExistence type="predicted"/>
<gene>
    <name evidence="1" type="ORF">CHC_T00001178001</name>
</gene>
<protein>
    <submittedName>
        <fullName evidence="1">Uncharacterized protein</fullName>
    </submittedName>
</protein>
<name>R7QJJ4_CHOCR</name>
<evidence type="ECO:0000313" key="2">
    <source>
        <dbReference type="Proteomes" id="UP000012073"/>
    </source>
</evidence>
<dbReference type="RefSeq" id="XP_005718592.1">
    <property type="nucleotide sequence ID" value="XM_005718535.1"/>
</dbReference>
<keyword evidence="2" id="KW-1185">Reference proteome</keyword>
<dbReference type="Gramene" id="CDF38687">
    <property type="protein sequence ID" value="CDF38687"/>
    <property type="gene ID" value="CHC_T00001178001"/>
</dbReference>
<evidence type="ECO:0000313" key="1">
    <source>
        <dbReference type="EMBL" id="CDF38687.1"/>
    </source>
</evidence>
<dbReference type="AlphaFoldDB" id="R7QJJ4"/>
<organism evidence="1 2">
    <name type="scientific">Chondrus crispus</name>
    <name type="common">Carrageen Irish moss</name>
    <name type="synonym">Polymorpha crispa</name>
    <dbReference type="NCBI Taxonomy" id="2769"/>
    <lineage>
        <taxon>Eukaryota</taxon>
        <taxon>Rhodophyta</taxon>
        <taxon>Florideophyceae</taxon>
        <taxon>Rhodymeniophycidae</taxon>
        <taxon>Gigartinales</taxon>
        <taxon>Gigartinaceae</taxon>
        <taxon>Chondrus</taxon>
    </lineage>
</organism>
<dbReference type="Proteomes" id="UP000012073">
    <property type="component" value="Unassembled WGS sequence"/>
</dbReference>
<reference evidence="2" key="1">
    <citation type="journal article" date="2013" name="Proc. Natl. Acad. Sci. U.S.A.">
        <title>Genome structure and metabolic features in the red seaweed Chondrus crispus shed light on evolution of the Archaeplastida.</title>
        <authorList>
            <person name="Collen J."/>
            <person name="Porcel B."/>
            <person name="Carre W."/>
            <person name="Ball S.G."/>
            <person name="Chaparro C."/>
            <person name="Tonon T."/>
            <person name="Barbeyron T."/>
            <person name="Michel G."/>
            <person name="Noel B."/>
            <person name="Valentin K."/>
            <person name="Elias M."/>
            <person name="Artiguenave F."/>
            <person name="Arun A."/>
            <person name="Aury J.M."/>
            <person name="Barbosa-Neto J.F."/>
            <person name="Bothwell J.H."/>
            <person name="Bouget F.Y."/>
            <person name="Brillet L."/>
            <person name="Cabello-Hurtado F."/>
            <person name="Capella-Gutierrez S."/>
            <person name="Charrier B."/>
            <person name="Cladiere L."/>
            <person name="Cock J.M."/>
            <person name="Coelho S.M."/>
            <person name="Colleoni C."/>
            <person name="Czjzek M."/>
            <person name="Da Silva C."/>
            <person name="Delage L."/>
            <person name="Denoeud F."/>
            <person name="Deschamps P."/>
            <person name="Dittami S.M."/>
            <person name="Gabaldon T."/>
            <person name="Gachon C.M."/>
            <person name="Groisillier A."/>
            <person name="Herve C."/>
            <person name="Jabbari K."/>
            <person name="Katinka M."/>
            <person name="Kloareg B."/>
            <person name="Kowalczyk N."/>
            <person name="Labadie K."/>
            <person name="Leblanc C."/>
            <person name="Lopez P.J."/>
            <person name="McLachlan D.H."/>
            <person name="Meslet-Cladiere L."/>
            <person name="Moustafa A."/>
            <person name="Nehr Z."/>
            <person name="Nyvall Collen P."/>
            <person name="Panaud O."/>
            <person name="Partensky F."/>
            <person name="Poulain J."/>
            <person name="Rensing S.A."/>
            <person name="Rousvoal S."/>
            <person name="Samson G."/>
            <person name="Symeonidi A."/>
            <person name="Weissenbach J."/>
            <person name="Zambounis A."/>
            <person name="Wincker P."/>
            <person name="Boyen C."/>
        </authorList>
    </citation>
    <scope>NUCLEOTIDE SEQUENCE [LARGE SCALE GENOMIC DNA]</scope>
    <source>
        <strain evidence="2">cv. Stackhouse</strain>
    </source>
</reference>